<evidence type="ECO:0000256" key="5">
    <source>
        <dbReference type="ARBA" id="ARBA00022692"/>
    </source>
</evidence>
<sequence length="75" mass="8572">RTPKDVHEILKKYKSDFIILEDSICRAPSHGSCRTPDLVDIDNGVMPDEPVNIPGLVKSSTLRFCEHVRHQQKPY</sequence>
<feature type="non-terminal residue" evidence="8">
    <location>
        <position position="1"/>
    </location>
</feature>
<evidence type="ECO:0000313" key="8">
    <source>
        <dbReference type="EMBL" id="CEK61071.1"/>
    </source>
</evidence>
<evidence type="ECO:0000256" key="2">
    <source>
        <dbReference type="ARBA" id="ARBA00008744"/>
    </source>
</evidence>
<feature type="non-terminal residue" evidence="8">
    <location>
        <position position="75"/>
    </location>
</feature>
<accession>A0A0B6YZE9</accession>
<evidence type="ECO:0000256" key="7">
    <source>
        <dbReference type="ARBA" id="ARBA00023136"/>
    </source>
</evidence>
<keyword evidence="3" id="KW-0328">Glycosyltransferase</keyword>
<evidence type="ECO:0000256" key="3">
    <source>
        <dbReference type="ARBA" id="ARBA00022676"/>
    </source>
</evidence>
<reference evidence="8" key="1">
    <citation type="submission" date="2014-12" db="EMBL/GenBank/DDBJ databases">
        <title>Insight into the proteome of Arion vulgaris.</title>
        <authorList>
            <person name="Aradska J."/>
            <person name="Bulat T."/>
            <person name="Smidak R."/>
            <person name="Sarate P."/>
            <person name="Gangsoo J."/>
            <person name="Sialana F."/>
            <person name="Bilban M."/>
            <person name="Lubec G."/>
        </authorList>
    </citation>
    <scope>NUCLEOTIDE SEQUENCE</scope>
    <source>
        <tissue evidence="8">Skin</tissue>
    </source>
</reference>
<proteinExistence type="inferred from homology"/>
<keyword evidence="7" id="KW-0472">Membrane</keyword>
<dbReference type="InterPro" id="IPR018732">
    <property type="entry name" value="Dpy-19/Dpy-19-like"/>
</dbReference>
<dbReference type="Pfam" id="PF10034">
    <property type="entry name" value="Dpy19"/>
    <property type="match status" value="1"/>
</dbReference>
<keyword evidence="6" id="KW-1133">Transmembrane helix</keyword>
<gene>
    <name evidence="8" type="primary">ORF41218</name>
</gene>
<comment type="similarity">
    <text evidence="2">Belongs to the dpy-19 family.</text>
</comment>
<keyword evidence="4" id="KW-0808">Transferase</keyword>
<protein>
    <submittedName>
        <fullName evidence="8">Uncharacterized protein</fullName>
    </submittedName>
</protein>
<dbReference type="EMBL" id="HACG01014206">
    <property type="protein sequence ID" value="CEK61071.1"/>
    <property type="molecule type" value="Transcribed_RNA"/>
</dbReference>
<dbReference type="GO" id="GO:0016757">
    <property type="term" value="F:glycosyltransferase activity"/>
    <property type="evidence" value="ECO:0007669"/>
    <property type="project" value="UniProtKB-KW"/>
</dbReference>
<evidence type="ECO:0000256" key="6">
    <source>
        <dbReference type="ARBA" id="ARBA00022989"/>
    </source>
</evidence>
<dbReference type="AlphaFoldDB" id="A0A0B6YZE9"/>
<evidence type="ECO:0000256" key="1">
    <source>
        <dbReference type="ARBA" id="ARBA00004141"/>
    </source>
</evidence>
<comment type="subcellular location">
    <subcellularLocation>
        <location evidence="1">Membrane</location>
        <topology evidence="1">Multi-pass membrane protein</topology>
    </subcellularLocation>
</comment>
<keyword evidence="5" id="KW-0812">Transmembrane</keyword>
<dbReference type="GO" id="GO:0016020">
    <property type="term" value="C:membrane"/>
    <property type="evidence" value="ECO:0007669"/>
    <property type="project" value="UniProtKB-SubCell"/>
</dbReference>
<name>A0A0B6YZE9_9EUPU</name>
<organism evidence="8">
    <name type="scientific">Arion vulgaris</name>
    <dbReference type="NCBI Taxonomy" id="1028688"/>
    <lineage>
        <taxon>Eukaryota</taxon>
        <taxon>Metazoa</taxon>
        <taxon>Spiralia</taxon>
        <taxon>Lophotrochozoa</taxon>
        <taxon>Mollusca</taxon>
        <taxon>Gastropoda</taxon>
        <taxon>Heterobranchia</taxon>
        <taxon>Euthyneura</taxon>
        <taxon>Panpulmonata</taxon>
        <taxon>Eupulmonata</taxon>
        <taxon>Stylommatophora</taxon>
        <taxon>Helicina</taxon>
        <taxon>Arionoidea</taxon>
        <taxon>Arionidae</taxon>
        <taxon>Arion</taxon>
    </lineage>
</organism>
<evidence type="ECO:0000256" key="4">
    <source>
        <dbReference type="ARBA" id="ARBA00022679"/>
    </source>
</evidence>